<dbReference type="Proteomes" id="UP001548189">
    <property type="component" value="Unassembled WGS sequence"/>
</dbReference>
<reference evidence="9 10" key="1">
    <citation type="submission" date="2024-06" db="EMBL/GenBank/DDBJ databases">
        <authorList>
            <person name="Li F."/>
        </authorList>
    </citation>
    <scope>NUCLEOTIDE SEQUENCE [LARGE SCALE GENOMIC DNA]</scope>
    <source>
        <strain evidence="9 10">GXAS 311</strain>
    </source>
</reference>
<dbReference type="EMBL" id="JBEVCJ010000006">
    <property type="protein sequence ID" value="MET1254890.1"/>
    <property type="molecule type" value="Genomic_DNA"/>
</dbReference>
<keyword evidence="1 7" id="KW-0963">Cytoplasm</keyword>
<dbReference type="HAMAP" id="MF_00759">
    <property type="entry name" value="MutH"/>
    <property type="match status" value="1"/>
</dbReference>
<keyword evidence="3 7" id="KW-0255">Endonuclease</keyword>
<dbReference type="InterPro" id="IPR004230">
    <property type="entry name" value="DNA_mismatch_repair_MutH"/>
</dbReference>
<evidence type="ECO:0000313" key="10">
    <source>
        <dbReference type="Proteomes" id="UP001548189"/>
    </source>
</evidence>
<dbReference type="InterPro" id="IPR011337">
    <property type="entry name" value="DNA_rep_MutH/RE_typeII_Sau3AI"/>
</dbReference>
<keyword evidence="2 7" id="KW-0540">Nuclease</keyword>
<protein>
    <recommendedName>
        <fullName evidence="7">DNA mismatch repair protein MutH</fullName>
    </recommendedName>
    <alternativeName>
        <fullName evidence="7">Methyl-directed mismatch repair protein</fullName>
    </alternativeName>
</protein>
<keyword evidence="10" id="KW-1185">Reference proteome</keyword>
<evidence type="ECO:0000256" key="2">
    <source>
        <dbReference type="ARBA" id="ARBA00022722"/>
    </source>
</evidence>
<comment type="subcellular location">
    <subcellularLocation>
        <location evidence="7">Cytoplasm</location>
    </subcellularLocation>
</comment>
<dbReference type="NCBIfam" id="TIGR02248">
    <property type="entry name" value="mutH_TIGR"/>
    <property type="match status" value="1"/>
</dbReference>
<evidence type="ECO:0000256" key="4">
    <source>
        <dbReference type="ARBA" id="ARBA00022763"/>
    </source>
</evidence>
<keyword evidence="5 7" id="KW-0378">Hydrolase</keyword>
<dbReference type="RefSeq" id="WP_353874505.1">
    <property type="nucleotide sequence ID" value="NZ_JBEVCJ010000006.1"/>
</dbReference>
<evidence type="ECO:0000259" key="8">
    <source>
        <dbReference type="SMART" id="SM00927"/>
    </source>
</evidence>
<accession>A0ABV2BSI0</accession>
<keyword evidence="6 7" id="KW-0234">DNA repair</keyword>
<evidence type="ECO:0000256" key="6">
    <source>
        <dbReference type="ARBA" id="ARBA00023204"/>
    </source>
</evidence>
<dbReference type="InterPro" id="IPR037057">
    <property type="entry name" value="DNA_rep_MutH/T2_RE_sf"/>
</dbReference>
<keyword evidence="4 7" id="KW-0227">DNA damage</keyword>
<comment type="similarity">
    <text evidence="7">Belongs to the MutH family.</text>
</comment>
<feature type="domain" description="DNA mismatch repair MutH/Type II restriction enzyme Sau3AI" evidence="8">
    <location>
        <begin position="52"/>
        <end position="154"/>
    </location>
</feature>
<evidence type="ECO:0000256" key="1">
    <source>
        <dbReference type="ARBA" id="ARBA00022490"/>
    </source>
</evidence>
<organism evidence="9 10">
    <name type="scientific">Aliikangiella maris</name>
    <dbReference type="NCBI Taxonomy" id="3162458"/>
    <lineage>
        <taxon>Bacteria</taxon>
        <taxon>Pseudomonadati</taxon>
        <taxon>Pseudomonadota</taxon>
        <taxon>Gammaproteobacteria</taxon>
        <taxon>Oceanospirillales</taxon>
        <taxon>Pleioneaceae</taxon>
        <taxon>Aliikangiella</taxon>
    </lineage>
</organism>
<evidence type="ECO:0000256" key="5">
    <source>
        <dbReference type="ARBA" id="ARBA00022801"/>
    </source>
</evidence>
<comment type="function">
    <text evidence="7">Sequence-specific endonuclease that cleaves unmethylated GATC sequences. It is involved in DNA mismatch repair.</text>
</comment>
<evidence type="ECO:0000256" key="7">
    <source>
        <dbReference type="HAMAP-Rule" id="MF_00759"/>
    </source>
</evidence>
<dbReference type="Pfam" id="PF02976">
    <property type="entry name" value="MutH"/>
    <property type="match status" value="1"/>
</dbReference>
<dbReference type="InterPro" id="IPR011335">
    <property type="entry name" value="Restrct_endonuc-II-like"/>
</dbReference>
<dbReference type="NCBIfam" id="NF003458">
    <property type="entry name" value="PRK05070.1"/>
    <property type="match status" value="1"/>
</dbReference>
<gene>
    <name evidence="7 9" type="primary">mutH</name>
    <name evidence="9" type="ORF">ABVT43_07125</name>
</gene>
<sequence length="226" mass="25611">MDSPKTIDELMVRAESMSGRSIGEIAQLMQIEVPASLTRKKGWQGQMIEKFLGADSGNLSQPDFSLLDIELKTLPIDYNGKVLESTYVCVLNLYNNLDDETFGCWQLSAVYRKLQHVLWVPVARTAGQSVTEFRVATPFLWRPSEAEMHLLKMDWENAIELVSLGKIDQLNARDGEVLQVRPKAANSKVLTRTTNRQGQLIETLPRGFYLRPQFTQQILAQNLKLS</sequence>
<proteinExistence type="inferred from homology"/>
<dbReference type="SUPFAM" id="SSF52980">
    <property type="entry name" value="Restriction endonuclease-like"/>
    <property type="match status" value="1"/>
</dbReference>
<evidence type="ECO:0000256" key="3">
    <source>
        <dbReference type="ARBA" id="ARBA00022759"/>
    </source>
</evidence>
<name>A0ABV2BSI0_9GAMM</name>
<dbReference type="SMART" id="SM00927">
    <property type="entry name" value="MutH"/>
    <property type="match status" value="1"/>
</dbReference>
<dbReference type="GO" id="GO:0004519">
    <property type="term" value="F:endonuclease activity"/>
    <property type="evidence" value="ECO:0007669"/>
    <property type="project" value="UniProtKB-KW"/>
</dbReference>
<evidence type="ECO:0000313" key="9">
    <source>
        <dbReference type="EMBL" id="MET1254890.1"/>
    </source>
</evidence>
<dbReference type="CDD" id="cd00583">
    <property type="entry name" value="MutH-like"/>
    <property type="match status" value="1"/>
</dbReference>
<comment type="caution">
    <text evidence="9">The sequence shown here is derived from an EMBL/GenBank/DDBJ whole genome shotgun (WGS) entry which is preliminary data.</text>
</comment>
<dbReference type="Gene3D" id="3.40.600.10">
    <property type="entry name" value="DNA mismatch repair MutH/Restriction endonuclease, type II"/>
    <property type="match status" value="1"/>
</dbReference>